<gene>
    <name evidence="1" type="ORF">DVH24_009550</name>
</gene>
<evidence type="ECO:0000313" key="2">
    <source>
        <dbReference type="Proteomes" id="UP000290289"/>
    </source>
</evidence>
<accession>A0A498IR88</accession>
<dbReference type="AlphaFoldDB" id="A0A498IR88"/>
<evidence type="ECO:0000313" key="1">
    <source>
        <dbReference type="EMBL" id="RXH85729.1"/>
    </source>
</evidence>
<organism evidence="1 2">
    <name type="scientific">Malus domestica</name>
    <name type="common">Apple</name>
    <name type="synonym">Pyrus malus</name>
    <dbReference type="NCBI Taxonomy" id="3750"/>
    <lineage>
        <taxon>Eukaryota</taxon>
        <taxon>Viridiplantae</taxon>
        <taxon>Streptophyta</taxon>
        <taxon>Embryophyta</taxon>
        <taxon>Tracheophyta</taxon>
        <taxon>Spermatophyta</taxon>
        <taxon>Magnoliopsida</taxon>
        <taxon>eudicotyledons</taxon>
        <taxon>Gunneridae</taxon>
        <taxon>Pentapetalae</taxon>
        <taxon>rosids</taxon>
        <taxon>fabids</taxon>
        <taxon>Rosales</taxon>
        <taxon>Rosaceae</taxon>
        <taxon>Amygdaloideae</taxon>
        <taxon>Maleae</taxon>
        <taxon>Malus</taxon>
    </lineage>
</organism>
<name>A0A498IR88_MALDO</name>
<dbReference type="EMBL" id="RDQH01000336">
    <property type="protein sequence ID" value="RXH85729.1"/>
    <property type="molecule type" value="Genomic_DNA"/>
</dbReference>
<keyword evidence="2" id="KW-1185">Reference proteome</keyword>
<dbReference type="STRING" id="3750.A0A498IR88"/>
<proteinExistence type="predicted"/>
<reference evidence="1 2" key="1">
    <citation type="submission" date="2018-10" db="EMBL/GenBank/DDBJ databases">
        <title>A high-quality apple genome assembly.</title>
        <authorList>
            <person name="Hu J."/>
        </authorList>
    </citation>
    <scope>NUCLEOTIDE SEQUENCE [LARGE SCALE GENOMIC DNA]</scope>
    <source>
        <strain evidence="2">cv. HFTH1</strain>
        <tissue evidence="1">Young leaf</tissue>
    </source>
</reference>
<dbReference type="Proteomes" id="UP000290289">
    <property type="component" value="Chromosome 10"/>
</dbReference>
<comment type="caution">
    <text evidence="1">The sequence shown here is derived from an EMBL/GenBank/DDBJ whole genome shotgun (WGS) entry which is preliminary data.</text>
</comment>
<sequence>MLSLIHRARQRTSSKKKPDQQCPFNALCAWMANDVEHVQQASIKLLLATFGAGGFSWVSKQALRNSSLELLDYCLKHLGGKLESSSVQNVDGSELDLNFPSEEQILCDLKFLYDSILHPDTMLSYTPQSMKGNELLKLQLSFLIASNS</sequence>
<protein>
    <submittedName>
        <fullName evidence="1">Uncharacterized protein</fullName>
    </submittedName>
</protein>